<dbReference type="AlphaFoldDB" id="A0A0F8Z4Y4"/>
<sequence length="61" mass="7121">MVYPIETQLDKVEMLRGGTRPIISLTGQQLDAENYWTFGRPNARRYRQEDAVEEALCLFMV</sequence>
<organism evidence="1">
    <name type="scientific">marine sediment metagenome</name>
    <dbReference type="NCBI Taxonomy" id="412755"/>
    <lineage>
        <taxon>unclassified sequences</taxon>
        <taxon>metagenomes</taxon>
        <taxon>ecological metagenomes</taxon>
    </lineage>
</organism>
<name>A0A0F8Z4Y4_9ZZZZ</name>
<protein>
    <submittedName>
        <fullName evidence="1">Uncharacterized protein</fullName>
    </submittedName>
</protein>
<dbReference type="EMBL" id="LAZR01049785">
    <property type="protein sequence ID" value="KKK88828.1"/>
    <property type="molecule type" value="Genomic_DNA"/>
</dbReference>
<reference evidence="1" key="1">
    <citation type="journal article" date="2015" name="Nature">
        <title>Complex archaea that bridge the gap between prokaryotes and eukaryotes.</title>
        <authorList>
            <person name="Spang A."/>
            <person name="Saw J.H."/>
            <person name="Jorgensen S.L."/>
            <person name="Zaremba-Niedzwiedzka K."/>
            <person name="Martijn J."/>
            <person name="Lind A.E."/>
            <person name="van Eijk R."/>
            <person name="Schleper C."/>
            <person name="Guy L."/>
            <person name="Ettema T.J."/>
        </authorList>
    </citation>
    <scope>NUCLEOTIDE SEQUENCE</scope>
</reference>
<proteinExistence type="predicted"/>
<evidence type="ECO:0000313" key="1">
    <source>
        <dbReference type="EMBL" id="KKK88828.1"/>
    </source>
</evidence>
<comment type="caution">
    <text evidence="1">The sequence shown here is derived from an EMBL/GenBank/DDBJ whole genome shotgun (WGS) entry which is preliminary data.</text>
</comment>
<feature type="non-terminal residue" evidence="1">
    <location>
        <position position="61"/>
    </location>
</feature>
<gene>
    <name evidence="1" type="ORF">LCGC14_2739200</name>
</gene>
<accession>A0A0F8Z4Y4</accession>